<dbReference type="EMBL" id="CU928181">
    <property type="protein sequence ID" value="CAR31117.1"/>
    <property type="molecule type" value="Genomic_DNA"/>
</dbReference>
<evidence type="ECO:0000256" key="1">
    <source>
        <dbReference type="HAMAP-Rule" id="MF_03196"/>
    </source>
</evidence>
<comment type="subcellular location">
    <subcellularLocation>
        <location evidence="1">Cytoplasm</location>
    </subcellularLocation>
</comment>
<evidence type="ECO:0000313" key="4">
    <source>
        <dbReference type="Proteomes" id="UP000008536"/>
    </source>
</evidence>
<dbReference type="GeneID" id="8204942"/>
<reference evidence="3 4" key="1">
    <citation type="journal article" date="2009" name="Genome Res.">
        <title>Comparative genomics of protoploid Saccharomycetaceae.</title>
        <authorList>
            <consortium name="The Genolevures Consortium"/>
            <person name="Souciet J.-L."/>
            <person name="Dujon B."/>
            <person name="Gaillardin C."/>
            <person name="Johnston M."/>
            <person name="Baret P.V."/>
            <person name="Cliften P."/>
            <person name="Sherman D.J."/>
            <person name="Weissenbach J."/>
            <person name="Westhof E."/>
            <person name="Wincker P."/>
            <person name="Jubin C."/>
            <person name="Poulain J."/>
            <person name="Barbe V."/>
            <person name="Segurens B."/>
            <person name="Artiguenave F."/>
            <person name="Anthouard V."/>
            <person name="Vacherie B."/>
            <person name="Val M.-E."/>
            <person name="Fulton R.S."/>
            <person name="Minx P."/>
            <person name="Wilson R."/>
            <person name="Durrens P."/>
            <person name="Jean G."/>
            <person name="Marck C."/>
            <person name="Martin T."/>
            <person name="Nikolski M."/>
            <person name="Rolland T."/>
            <person name="Seret M.-L."/>
            <person name="Casaregola S."/>
            <person name="Despons L."/>
            <person name="Fairhead C."/>
            <person name="Fischer G."/>
            <person name="Lafontaine I."/>
            <person name="Leh V."/>
            <person name="Lemaire M."/>
            <person name="de Montigny J."/>
            <person name="Neuveglise C."/>
            <person name="Thierry A."/>
            <person name="Blanc-Lenfle I."/>
            <person name="Bleykasten C."/>
            <person name="Diffels J."/>
            <person name="Fritsch E."/>
            <person name="Frangeul L."/>
            <person name="Goeffon A."/>
            <person name="Jauniaux N."/>
            <person name="Kachouri-Lafond R."/>
            <person name="Payen C."/>
            <person name="Potier S."/>
            <person name="Pribylova L."/>
            <person name="Ozanne C."/>
            <person name="Richard G.-F."/>
            <person name="Sacerdot C."/>
            <person name="Straub M.-L."/>
            <person name="Talla E."/>
        </authorList>
    </citation>
    <scope>NUCLEOTIDE SEQUENCE [LARGE SCALE GENOMIC DNA]</scope>
    <source>
        <strain evidence="3 4">ATCC 2623 / CBS 732 / BCRC 21506 / NBRC 1130 / NCYC 568 / NRRL Y-229</strain>
    </source>
</reference>
<comment type="similarity">
    <text evidence="1">Belongs to the UbiD family. UbiD-like/FDC subfamily.</text>
</comment>
<dbReference type="Proteomes" id="UP000008536">
    <property type="component" value="Chromosome E"/>
</dbReference>
<feature type="active site" description="Proton donor" evidence="1">
    <location>
        <position position="290"/>
    </location>
</feature>
<dbReference type="PANTHER" id="PTHR30108">
    <property type="entry name" value="3-OCTAPRENYL-4-HYDROXYBENZOATE CARBOXY-LYASE-RELATED"/>
    <property type="match status" value="1"/>
</dbReference>
<dbReference type="Gene3D" id="3.40.1670.10">
    <property type="entry name" value="UbiD C-terminal domain-like"/>
    <property type="match status" value="1"/>
</dbReference>
<feature type="binding site" evidence="1">
    <location>
        <begin position="175"/>
        <end position="180"/>
    </location>
    <ligand>
        <name>prenylated FMN</name>
        <dbReference type="ChEBI" id="CHEBI:87746"/>
    </ligand>
</feature>
<dbReference type="PROSITE" id="PS50841">
    <property type="entry name" value="DIX"/>
    <property type="match status" value="1"/>
</dbReference>
<dbReference type="InterPro" id="IPR048304">
    <property type="entry name" value="UbiD_Rift_dom"/>
</dbReference>
<comment type="catalytic activity">
    <reaction evidence="1">
        <text>(E)-cinnamate + H(+) = styrene + CO2</text>
        <dbReference type="Rhea" id="RHEA:46920"/>
        <dbReference type="ChEBI" id="CHEBI:15378"/>
        <dbReference type="ChEBI" id="CHEBI:15669"/>
        <dbReference type="ChEBI" id="CHEBI:16526"/>
        <dbReference type="ChEBI" id="CHEBI:27452"/>
        <dbReference type="EC" id="4.1.1.102"/>
    </reaction>
</comment>
<dbReference type="KEGG" id="zro:ZYRO0E10428g"/>
<evidence type="ECO:0000259" key="2">
    <source>
        <dbReference type="PROSITE" id="PS50841"/>
    </source>
</evidence>
<comment type="catalytic activity">
    <reaction evidence="1">
        <text>(E)-4-coumarate + H(+) = 4-vinylphenol + CO2</text>
        <dbReference type="Rhea" id="RHEA:33227"/>
        <dbReference type="ChEBI" id="CHEBI:1883"/>
        <dbReference type="ChEBI" id="CHEBI:12876"/>
        <dbReference type="ChEBI" id="CHEBI:15378"/>
        <dbReference type="ChEBI" id="CHEBI:16526"/>
        <dbReference type="EC" id="4.1.1.102"/>
    </reaction>
</comment>
<keyword evidence="1" id="KW-0210">Decarboxylase</keyword>
<gene>
    <name evidence="1" type="primary">FDC1</name>
    <name evidence="3" type="ordered locus">ZYRO0E10428g</name>
</gene>
<name>C5E506_ZYGRC</name>
<organism evidence="3 4">
    <name type="scientific">Zygosaccharomyces rouxii (strain ATCC 2623 / CBS 732 / NBRC 1130 / NCYC 568 / NRRL Y-229)</name>
    <dbReference type="NCBI Taxonomy" id="559307"/>
    <lineage>
        <taxon>Eukaryota</taxon>
        <taxon>Fungi</taxon>
        <taxon>Dikarya</taxon>
        <taxon>Ascomycota</taxon>
        <taxon>Saccharomycotina</taxon>
        <taxon>Saccharomycetes</taxon>
        <taxon>Saccharomycetales</taxon>
        <taxon>Saccharomycetaceae</taxon>
        <taxon>Zygosaccharomyces</taxon>
    </lineage>
</organism>
<dbReference type="SUPFAM" id="SSF143968">
    <property type="entry name" value="UbiD C-terminal domain-like"/>
    <property type="match status" value="1"/>
</dbReference>
<dbReference type="HOGENOM" id="CLU_023348_0_0_1"/>
<feature type="binding site" evidence="1">
    <location>
        <position position="402"/>
    </location>
    <ligand>
        <name>prenylated FMN</name>
        <dbReference type="ChEBI" id="CHEBI:87746"/>
    </ligand>
</feature>
<dbReference type="Pfam" id="PF20695">
    <property type="entry name" value="UbiD_N"/>
    <property type="match status" value="1"/>
</dbReference>
<dbReference type="Pfam" id="PF20696">
    <property type="entry name" value="UbiD_C"/>
    <property type="match status" value="1"/>
</dbReference>
<comment type="catalytic activity">
    <reaction evidence="1">
        <text>(E)-ferulate + H(+) = 2-methoxy-4-vinylphenol + CO2</text>
        <dbReference type="Rhea" id="RHEA:33807"/>
        <dbReference type="ChEBI" id="CHEBI:15378"/>
        <dbReference type="ChEBI" id="CHEBI:16526"/>
        <dbReference type="ChEBI" id="CHEBI:29749"/>
        <dbReference type="ChEBI" id="CHEBI:42438"/>
        <dbReference type="EC" id="4.1.1.102"/>
    </reaction>
</comment>
<keyword evidence="1" id="KW-0963">Cytoplasm</keyword>
<dbReference type="PANTHER" id="PTHR30108:SF17">
    <property type="entry name" value="FERULIC ACID DECARBOXYLASE 1"/>
    <property type="match status" value="1"/>
</dbReference>
<dbReference type="NCBIfam" id="TIGR00148">
    <property type="entry name" value="UbiD family decarboxylase"/>
    <property type="match status" value="1"/>
</dbReference>
<comment type="cofactor">
    <cofactor evidence="1">
        <name>prenylated FMN</name>
        <dbReference type="ChEBI" id="CHEBI:87746"/>
    </cofactor>
    <text evidence="1">Binds 1 prenylated FMN per subunit.</text>
</comment>
<feature type="binding site" evidence="1">
    <location>
        <position position="198"/>
    </location>
    <ligand>
        <name>Mn(2+)</name>
        <dbReference type="ChEBI" id="CHEBI:29035"/>
    </ligand>
</feature>
<dbReference type="EC" id="4.1.1.102" evidence="1"/>
<keyword evidence="1" id="KW-0479">Metal-binding</keyword>
<dbReference type="InterPro" id="IPR032903">
    <property type="entry name" value="FDC-like"/>
</dbReference>
<dbReference type="InterPro" id="IPR001158">
    <property type="entry name" value="DIX"/>
</dbReference>
<dbReference type="AlphaFoldDB" id="C5E506"/>
<dbReference type="STRING" id="559307.C5E506"/>
<comment type="subunit">
    <text evidence="1">Homodimer. May form higher order oligomers.</text>
</comment>
<comment type="cofactor">
    <cofactor evidence="1">
        <name>Mn(2+)</name>
        <dbReference type="ChEBI" id="CHEBI:29035"/>
    </cofactor>
</comment>
<evidence type="ECO:0000313" key="3">
    <source>
        <dbReference type="EMBL" id="CAR31117.1"/>
    </source>
</evidence>
<dbReference type="InParanoid" id="C5E506"/>
<dbReference type="InterPro" id="IPR002830">
    <property type="entry name" value="UbiD"/>
</dbReference>
<protein>
    <recommendedName>
        <fullName evidence="1">Ferulic acid decarboxylase 1</fullName>
        <ecNumber evidence="1">4.1.1.102</ecNumber>
    </recommendedName>
    <alternativeName>
        <fullName evidence="1">Phenacrylate decarboxylase</fullName>
    </alternativeName>
</protein>
<accession>C5E506</accession>
<dbReference type="FunCoup" id="C5E506">
    <property type="interactions" value="21"/>
</dbReference>
<dbReference type="GO" id="GO:0046872">
    <property type="term" value="F:metal ion binding"/>
    <property type="evidence" value="ECO:0007669"/>
    <property type="project" value="UniProtKB-KW"/>
</dbReference>
<sequence length="511" mass="57304">MAPKLTPVLKFRDFLEALRREGDLVEIFQEVDPHLEVGAIMRKVYENKLPVPLFKNLKQPKGNVDPDNLFDIAGCIGGLRAFGNDHARIAHHLGLSSDTGMKEIIDHLLEAKKRKPIPPVKVNRDSAPCKENILKGDQINLEQLPAPYLHDEDGGKYLQTYGMFVLQTPDKSWTNWSIARAMIHDEKHLTGLVMNPQHIRRVADQWKTVGKENAVPFALCFGVPPASILVSSMPIPEGVSEADYIGSVVGEPIQVVQAETNQLEVPAESEIVLEGTLNLDHMVPEGPFGEMHGYVFPGTGHPCPTYTVETISYRNNAILPVSNPGLCTDETHTLIGSLVAAEAKQICLNHPVLSKIVMDAFMPYESQVLWLAFKINVKELVKLNTDSKSLADLFAKEIYGNKVGMTTQEIILVGDDIDIFNFKKLMWAYVTRHTPGDDQYFYDEFVAFPLAPFISQGPRIKTKRGGNCVTDCLFPIQYRDPNFRFVTCDFDSYDSAIRDKINQNWSNYGYQ</sequence>
<feature type="domain" description="DIX" evidence="2">
    <location>
        <begin position="1"/>
        <end position="66"/>
    </location>
</feature>
<dbReference type="GO" id="GO:0033494">
    <property type="term" value="P:ferulate metabolic process"/>
    <property type="evidence" value="ECO:0007669"/>
    <property type="project" value="UniProtKB-UniRule"/>
</dbReference>
<dbReference type="RefSeq" id="XP_002499372.1">
    <property type="nucleotide sequence ID" value="XM_002499327.1"/>
</dbReference>
<feature type="binding site" evidence="1">
    <location>
        <position position="241"/>
    </location>
    <ligand>
        <name>prenylated FMN</name>
        <dbReference type="ChEBI" id="CHEBI:87746"/>
    </ligand>
</feature>
<keyword evidence="4" id="KW-1185">Reference proteome</keyword>
<proteinExistence type="inferred from homology"/>
<dbReference type="InterPro" id="IPR049383">
    <property type="entry name" value="UbiD-like_N"/>
</dbReference>
<dbReference type="Gene3D" id="1.20.5.4570">
    <property type="match status" value="1"/>
</dbReference>
<feature type="binding site" evidence="1">
    <location>
        <begin position="197"/>
        <end position="198"/>
    </location>
    <ligand>
        <name>prenylated FMN</name>
        <dbReference type="ChEBI" id="CHEBI:87746"/>
    </ligand>
</feature>
<comment type="function">
    <text evidence="1">Catalyzes the reversible decarboxylation of aromatic carboxylic acids like ferulic acid, p-coumaric acid or cinnamic acid, producing the corresponding vinyl derivatives 4-vinylphenol, 4-vinylguaiacol, and styrene, respectively, which play the role of aroma metabolites.</text>
</comment>
<dbReference type="GO" id="GO:0016831">
    <property type="term" value="F:carboxy-lyase activity"/>
    <property type="evidence" value="ECO:0007669"/>
    <property type="project" value="UniProtKB-UniRule"/>
</dbReference>
<keyword evidence="1" id="KW-0464">Manganese</keyword>
<dbReference type="HAMAP" id="MF_01983">
    <property type="entry name" value="UbiD_FDC"/>
    <property type="match status" value="1"/>
</dbReference>
<dbReference type="InterPro" id="IPR049381">
    <property type="entry name" value="UbiD-like_C"/>
</dbReference>
<dbReference type="GO" id="GO:0005737">
    <property type="term" value="C:cytoplasm"/>
    <property type="evidence" value="ECO:0007669"/>
    <property type="project" value="UniProtKB-SubCell"/>
</dbReference>
<dbReference type="Pfam" id="PF01977">
    <property type="entry name" value="UbiD"/>
    <property type="match status" value="1"/>
</dbReference>
<dbReference type="SUPFAM" id="SSF50475">
    <property type="entry name" value="FMN-binding split barrel"/>
    <property type="match status" value="1"/>
</dbReference>
<dbReference type="GO" id="GO:0046281">
    <property type="term" value="P:cinnamic acid catabolic process"/>
    <property type="evidence" value="ECO:0007669"/>
    <property type="project" value="UniProtKB-UniRule"/>
</dbReference>
<keyword evidence="1" id="KW-0456">Lyase</keyword>
<feature type="binding site" evidence="1">
    <location>
        <position position="241"/>
    </location>
    <ligand>
        <name>Mn(2+)</name>
        <dbReference type="ChEBI" id="CHEBI:29035"/>
    </ligand>
</feature>
<feature type="binding site" evidence="1">
    <location>
        <position position="175"/>
    </location>
    <ligand>
        <name>Mn(2+)</name>
        <dbReference type="ChEBI" id="CHEBI:29035"/>
    </ligand>
</feature>